<evidence type="ECO:0000256" key="9">
    <source>
        <dbReference type="ARBA" id="ARBA00022553"/>
    </source>
</evidence>
<keyword evidence="10" id="KW-0053">Apoptosis</keyword>
<feature type="compositionally biased region" description="Low complexity" evidence="24">
    <location>
        <begin position="497"/>
        <end position="528"/>
    </location>
</feature>
<keyword evidence="13" id="KW-0156">Chromatin regulator</keyword>
<dbReference type="InterPro" id="IPR021925">
    <property type="entry name" value="BAG6"/>
</dbReference>
<comment type="caution">
    <text evidence="26">The sequence shown here is derived from an EMBL/GenBank/DDBJ whole genome shotgun (WGS) entry which is preliminary data.</text>
</comment>
<dbReference type="PANTHER" id="PTHR15204">
    <property type="entry name" value="LARGE PROLINE-RICH PROTEIN BAG6"/>
    <property type="match status" value="1"/>
</dbReference>
<evidence type="ECO:0000256" key="3">
    <source>
        <dbReference type="ARBA" id="ARBA00004514"/>
    </source>
</evidence>
<keyword evidence="18" id="KW-0539">Nucleus</keyword>
<dbReference type="GO" id="GO:0006915">
    <property type="term" value="P:apoptotic process"/>
    <property type="evidence" value="ECO:0007669"/>
    <property type="project" value="UniProtKB-KW"/>
</dbReference>
<evidence type="ECO:0000256" key="13">
    <source>
        <dbReference type="ARBA" id="ARBA00022853"/>
    </source>
</evidence>
<dbReference type="Pfam" id="PF12057">
    <property type="entry name" value="BAG6"/>
    <property type="match status" value="1"/>
</dbReference>
<dbReference type="EMBL" id="BMAT01002421">
    <property type="protein sequence ID" value="GFS06680.1"/>
    <property type="molecule type" value="Genomic_DNA"/>
</dbReference>
<evidence type="ECO:0000256" key="12">
    <source>
        <dbReference type="ARBA" id="ARBA00022782"/>
    </source>
</evidence>
<comment type="function">
    <text evidence="21">Involved in DNA damage-induced apoptosis: following DNA damage, accumulates in the nucleus and forms a complex with p300/EP300, enhancing p300/EP300-mediated p53/TP53 acetylation leading to increase p53/TP53 transcriptional activity. When nuclear, may also act as a component of some chromatin regulator complex that regulates histone 3 'Lys-4' dimethylation (H3K4me2).</text>
</comment>
<feature type="compositionally biased region" description="Low complexity" evidence="24">
    <location>
        <begin position="631"/>
        <end position="644"/>
    </location>
</feature>
<keyword evidence="15" id="KW-0744">Spermatogenesis</keyword>
<feature type="compositionally biased region" description="Polar residues" evidence="24">
    <location>
        <begin position="645"/>
        <end position="675"/>
    </location>
</feature>
<feature type="compositionally biased region" description="Pro residues" evidence="24">
    <location>
        <begin position="889"/>
        <end position="898"/>
    </location>
</feature>
<keyword evidence="27" id="KW-1185">Reference proteome</keyword>
<reference evidence="26 27" key="1">
    <citation type="journal article" date="2021" name="Elife">
        <title>Chloroplast acquisition without the gene transfer in kleptoplastic sea slugs, Plakobranchus ocellatus.</title>
        <authorList>
            <person name="Maeda T."/>
            <person name="Takahashi S."/>
            <person name="Yoshida T."/>
            <person name="Shimamura S."/>
            <person name="Takaki Y."/>
            <person name="Nagai Y."/>
            <person name="Toyoda A."/>
            <person name="Suzuki Y."/>
            <person name="Arimoto A."/>
            <person name="Ishii H."/>
            <person name="Satoh N."/>
            <person name="Nishiyama T."/>
            <person name="Hasebe M."/>
            <person name="Maruyama T."/>
            <person name="Minagawa J."/>
            <person name="Obokata J."/>
            <person name="Shigenobu S."/>
        </authorList>
    </citation>
    <scope>NUCLEOTIDE SEQUENCE [LARGE SCALE GENOMIC DNA]</scope>
</reference>
<feature type="compositionally biased region" description="Polar residues" evidence="24">
    <location>
        <begin position="223"/>
        <end position="240"/>
    </location>
</feature>
<keyword evidence="14" id="KW-0391">Immunity</keyword>
<feature type="region of interest" description="Disordered" evidence="24">
    <location>
        <begin position="1082"/>
        <end position="1124"/>
    </location>
</feature>
<proteinExistence type="predicted"/>
<organism evidence="26 27">
    <name type="scientific">Elysia marginata</name>
    <dbReference type="NCBI Taxonomy" id="1093978"/>
    <lineage>
        <taxon>Eukaryota</taxon>
        <taxon>Metazoa</taxon>
        <taxon>Spiralia</taxon>
        <taxon>Lophotrochozoa</taxon>
        <taxon>Mollusca</taxon>
        <taxon>Gastropoda</taxon>
        <taxon>Heterobranchia</taxon>
        <taxon>Euthyneura</taxon>
        <taxon>Panpulmonata</taxon>
        <taxon>Sacoglossa</taxon>
        <taxon>Placobranchoidea</taxon>
        <taxon>Plakobranchidae</taxon>
        <taxon>Elysia</taxon>
    </lineage>
</organism>
<dbReference type="Proteomes" id="UP000762676">
    <property type="component" value="Unassembled WGS sequence"/>
</dbReference>
<evidence type="ECO:0000256" key="2">
    <source>
        <dbReference type="ARBA" id="ARBA00004123"/>
    </source>
</evidence>
<feature type="compositionally biased region" description="Basic and acidic residues" evidence="24">
    <location>
        <begin position="1091"/>
        <end position="1102"/>
    </location>
</feature>
<feature type="compositionally biased region" description="Low complexity" evidence="24">
    <location>
        <begin position="1177"/>
        <end position="1190"/>
    </location>
</feature>
<feature type="region of interest" description="Disordered" evidence="24">
    <location>
        <begin position="1154"/>
        <end position="1195"/>
    </location>
</feature>
<keyword evidence="8" id="KW-0964">Secreted</keyword>
<evidence type="ECO:0000313" key="27">
    <source>
        <dbReference type="Proteomes" id="UP000762676"/>
    </source>
</evidence>
<dbReference type="GO" id="GO:0006325">
    <property type="term" value="P:chromatin organization"/>
    <property type="evidence" value="ECO:0007669"/>
    <property type="project" value="UniProtKB-KW"/>
</dbReference>
<dbReference type="Gene3D" id="3.10.20.90">
    <property type="entry name" value="Phosphatidylinositol 3-kinase Catalytic Subunit, Chain A, domain 1"/>
    <property type="match status" value="1"/>
</dbReference>
<evidence type="ECO:0000256" key="20">
    <source>
        <dbReference type="ARBA" id="ARBA00030033"/>
    </source>
</evidence>
<evidence type="ECO:0000256" key="17">
    <source>
        <dbReference type="ARBA" id="ARBA00023186"/>
    </source>
</evidence>
<protein>
    <recommendedName>
        <fullName evidence="5">Large proline-rich protein BAG6</fullName>
    </recommendedName>
    <alternativeName>
        <fullName evidence="20">BCL2-associated athanogene 6</fullName>
    </alternativeName>
    <alternativeName>
        <fullName evidence="19">HLA-B-associated transcript 3</fullName>
    </alternativeName>
</protein>
<sequence length="1342" mass="142400">MGKCDRLIPTLGLRNRRPGVKPLTHSSRQVKDAGFTRWGCAELSIKQFKEKISSSIDIPADTQRLIFQGRVMQDEKLLRDYDVNGKVIHLVQRAPPTSLTGASSTSSASATSTPNPQPPRRSESHVFQIGRVQQHPTSREARARLRQAELNLGIINEALHLLEQRTGVTEENLPGPDEDELRREDNMDFFPGAAPRPSSEADPGGRSSTTTTTTTASSEREQQQTASGPGQATGTNNQDNSLTASQLADFLDRVLRTNNRFVPHLRRYRNYLRSEENYSQASRECRNAQETVNRVNEALHAMSHMMHSLSDVMINMSTRHPRQGVAYPPSGFPLPGTASMSIPFHMNIRAARPNANGNQAQQQTSQRQTARGQAPTYASAAAAGPSVSEGSSTPGPTLTGNTATTTTANGSGNAATFGPFQIPLGTIPSSNTANAAATANVIIEAMPQISIHNIGVIHAEDDLYGSSGESNDSNGPMESSVTIEATSAPEGRPLAPTTSSSGNQQSTTATSISGHFGTVPGSTSTSSFSFGPTTSVNVLPNVPGVPPGVLQNIIGTMLQQQGRGNQPVQVNVIRQTAPQQIIMDLPLDDHLEQHQQLHFEQLRAHHFPTTERPMASSSDASQQAVPSTVDASTATRSNAATNTRGSTEAATNTSAAQPRSATAATNTERSSSNPIAAVSTASVGVGIGTNSNSSVGTGTEPGLGMSSQATNTPQIHVGINGRGLGRGIPISLRPPQLQGHHHHHHQPQPPHFRPSAPGPGGMMNSVYADPYLSCHSHNYDTQSARHASYAVRNMRARGHQMPQPSQQVPNLSTMVSGLVGNIFGQAGQAFNMTSRTGASTTTSNTTTNTATSSTTSATTTAAAAAGNNGNRTAATGTPSAATSRTPNSGGPPQPPPFNPLEMFASMFGAPGAQPQTAGQMPVDLGGVIGSLMQATRAHTSGQGAFGTQGSSSSSSSPPGGTLADMFTYFRPQGEEQEESASVLVSLLETIAPHMGLADLFSLVMGNTAVVGQLRRPLQEFVSERLAAVVGSVDALVTTALDDMMSEIRHIESLVQVRPGVDMALSVRSCLKAHLTTIFTAINSNSPTPSEPGHEPSNHHLDDDVSAGHSDLLPPEPSSLRISDHKIRCSERQCQAARTVPEKEESEEIFLDAEESLTSRVPPQPHQSAATPRGVRPSSISTASSPAAAAAAGGGVGSRYATNTRNGSSDSWQSVIPQEWIPVINQDVARQRDQRPQPPLSDAYLQGLPAKRRRMMTVEHVGEMGSMGRYLPSALTRAARAARVEPISSEENLAQEAADNLDLQAELEQEVTAVLQSRVTSDRDFSSERFPNAKEYFHKSKRH</sequence>
<feature type="region of interest" description="Disordered" evidence="24">
    <location>
        <begin position="691"/>
        <end position="757"/>
    </location>
</feature>
<dbReference type="Pfam" id="PF00240">
    <property type="entry name" value="ubiquitin"/>
    <property type="match status" value="1"/>
</dbReference>
<feature type="compositionally biased region" description="Polar residues" evidence="24">
    <location>
        <begin position="705"/>
        <end position="714"/>
    </location>
</feature>
<evidence type="ECO:0000256" key="22">
    <source>
        <dbReference type="ARBA" id="ARBA00046936"/>
    </source>
</evidence>
<keyword evidence="17" id="KW-0143">Chaperone</keyword>
<feature type="coiled-coil region" evidence="23">
    <location>
        <begin position="271"/>
        <end position="298"/>
    </location>
</feature>
<keyword evidence="9" id="KW-0597">Phosphoprotein</keyword>
<gene>
    <name evidence="26" type="ORF">ElyMa_001231200</name>
</gene>
<evidence type="ECO:0000256" key="14">
    <source>
        <dbReference type="ARBA" id="ARBA00022859"/>
    </source>
</evidence>
<dbReference type="SUPFAM" id="SSF54236">
    <property type="entry name" value="Ubiquitin-like"/>
    <property type="match status" value="1"/>
</dbReference>
<dbReference type="PROSITE" id="PS00299">
    <property type="entry name" value="UBIQUITIN_1"/>
    <property type="match status" value="1"/>
</dbReference>
<feature type="region of interest" description="Disordered" evidence="24">
    <location>
        <begin position="835"/>
        <end position="902"/>
    </location>
</feature>
<evidence type="ECO:0000256" key="7">
    <source>
        <dbReference type="ARBA" id="ARBA00022490"/>
    </source>
</evidence>
<keyword evidence="6" id="KW-0813">Transport</keyword>
<dbReference type="GO" id="GO:0007283">
    <property type="term" value="P:spermatogenesis"/>
    <property type="evidence" value="ECO:0007669"/>
    <property type="project" value="UniProtKB-KW"/>
</dbReference>
<feature type="region of interest" description="Disordered" evidence="24">
    <location>
        <begin position="355"/>
        <end position="413"/>
    </location>
</feature>
<evidence type="ECO:0000256" key="10">
    <source>
        <dbReference type="ARBA" id="ARBA00022703"/>
    </source>
</evidence>
<feature type="region of interest" description="Disordered" evidence="24">
    <location>
        <begin position="166"/>
        <end position="240"/>
    </location>
</feature>
<keyword evidence="11" id="KW-0677">Repeat</keyword>
<evidence type="ECO:0000313" key="26">
    <source>
        <dbReference type="EMBL" id="GFS06680.1"/>
    </source>
</evidence>
<keyword evidence="16" id="KW-0007">Acetylation</keyword>
<evidence type="ECO:0000256" key="6">
    <source>
        <dbReference type="ARBA" id="ARBA00022448"/>
    </source>
</evidence>
<evidence type="ECO:0000256" key="1">
    <source>
        <dbReference type="ARBA" id="ARBA00002067"/>
    </source>
</evidence>
<evidence type="ECO:0000256" key="23">
    <source>
        <dbReference type="SAM" id="Coils"/>
    </source>
</evidence>
<dbReference type="PROSITE" id="PS50053">
    <property type="entry name" value="UBIQUITIN_2"/>
    <property type="match status" value="1"/>
</dbReference>
<evidence type="ECO:0000256" key="4">
    <source>
        <dbReference type="ARBA" id="ARBA00004550"/>
    </source>
</evidence>
<dbReference type="GO" id="GO:0005576">
    <property type="term" value="C:extracellular region"/>
    <property type="evidence" value="ECO:0007669"/>
    <property type="project" value="UniProtKB-SubCell"/>
</dbReference>
<accession>A0AAV4I9W0</accession>
<feature type="compositionally biased region" description="Polar residues" evidence="24">
    <location>
        <begin position="615"/>
        <end position="630"/>
    </location>
</feature>
<dbReference type="GO" id="GO:0051787">
    <property type="term" value="F:misfolded protein binding"/>
    <property type="evidence" value="ECO:0007669"/>
    <property type="project" value="TreeGrafter"/>
</dbReference>
<feature type="compositionally biased region" description="Polar residues" evidence="24">
    <location>
        <begin position="1155"/>
        <end position="1169"/>
    </location>
</feature>
<evidence type="ECO:0000256" key="11">
    <source>
        <dbReference type="ARBA" id="ARBA00022737"/>
    </source>
</evidence>
<dbReference type="GO" id="GO:0005634">
    <property type="term" value="C:nucleus"/>
    <property type="evidence" value="ECO:0007669"/>
    <property type="project" value="UniProtKB-SubCell"/>
</dbReference>
<feature type="compositionally biased region" description="Low complexity" evidence="24">
    <location>
        <begin position="207"/>
        <end position="217"/>
    </location>
</feature>
<feature type="compositionally biased region" description="Low complexity" evidence="24">
    <location>
        <begin position="835"/>
        <end position="888"/>
    </location>
</feature>
<evidence type="ECO:0000256" key="19">
    <source>
        <dbReference type="ARBA" id="ARBA00029739"/>
    </source>
</evidence>
<dbReference type="PANTHER" id="PTHR15204:SF0">
    <property type="entry name" value="LARGE PROLINE-RICH PROTEIN BAG6"/>
    <property type="match status" value="1"/>
</dbReference>
<evidence type="ECO:0000256" key="15">
    <source>
        <dbReference type="ARBA" id="ARBA00022871"/>
    </source>
</evidence>
<dbReference type="GO" id="GO:0036503">
    <property type="term" value="P:ERAD pathway"/>
    <property type="evidence" value="ECO:0007669"/>
    <property type="project" value="TreeGrafter"/>
</dbReference>
<feature type="region of interest" description="Disordered" evidence="24">
    <location>
        <begin position="938"/>
        <end position="960"/>
    </location>
</feature>
<dbReference type="GO" id="GO:0071818">
    <property type="term" value="C:BAT3 complex"/>
    <property type="evidence" value="ECO:0007669"/>
    <property type="project" value="TreeGrafter"/>
</dbReference>
<feature type="region of interest" description="Disordered" evidence="24">
    <location>
        <begin position="465"/>
        <end position="528"/>
    </location>
</feature>
<name>A0AAV4I9W0_9GAST</name>
<feature type="compositionally biased region" description="Low complexity" evidence="24">
    <location>
        <begin position="939"/>
        <end position="960"/>
    </location>
</feature>
<keyword evidence="12" id="KW-0221">Differentiation</keyword>
<feature type="region of interest" description="Disordered" evidence="24">
    <location>
        <begin position="1319"/>
        <end position="1342"/>
    </location>
</feature>
<evidence type="ECO:0000256" key="21">
    <source>
        <dbReference type="ARBA" id="ARBA00046003"/>
    </source>
</evidence>
<comment type="subcellular location">
    <subcellularLocation>
        <location evidence="3">Cytoplasm</location>
        <location evidence="3">Cytosol</location>
    </subcellularLocation>
    <subcellularLocation>
        <location evidence="2">Nucleus</location>
    </subcellularLocation>
    <subcellularLocation>
        <location evidence="4">Secreted</location>
        <location evidence="4">Extracellular exosome</location>
    </subcellularLocation>
</comment>
<feature type="domain" description="Ubiquitin-like" evidence="25">
    <location>
        <begin position="44"/>
        <end position="84"/>
    </location>
</feature>
<feature type="region of interest" description="Disordered" evidence="24">
    <location>
        <begin position="610"/>
        <end position="675"/>
    </location>
</feature>
<evidence type="ECO:0000256" key="16">
    <source>
        <dbReference type="ARBA" id="ARBA00022990"/>
    </source>
</evidence>
<dbReference type="GO" id="GO:0031593">
    <property type="term" value="F:polyubiquitin modification-dependent protein binding"/>
    <property type="evidence" value="ECO:0007669"/>
    <property type="project" value="TreeGrafter"/>
</dbReference>
<comment type="subunit">
    <text evidence="22">Component of the BAG6/BAT3 complex, also named BAT3 complex, at least composed of BAG6, UBL4A and GET4/TRC35. Interacts with GET4; the interaction is direct and localizes BAG6 in the cytosol. Interacts with UBL4A; the interaction is direct and required for UBL4A protein stability. Interacts with AIFM1. Interacts with HSPA2. Interacts with CTCFL. Interacts with p300/EP300. Interacts (via ubiquitin-like domain) with RNF126; required for BAG6-dependent ubiquitination of proteins mislocalized to the cytosol. Interacts (via ubiquitin-like domain) with SGTA; SGTA competes with RNF126 by binding the same region of BAG6, thereby promoting deubiquitination of BAG6-target proteins and rescuing them from degradation. Interacts with ricin A chain. Interacts with VCP and AMFR; both form the VCP/p97-AMFR/gp78 complex. Interacts with SYVN1. Interacts with USP13; the interaction is direct and may mediate UBL4A deubiquitination. Interacts with ZFAND2B. Interacts with KPNA2. Interacts with UBQLN4.</text>
</comment>
<evidence type="ECO:0000256" key="24">
    <source>
        <dbReference type="SAM" id="MobiDB-lite"/>
    </source>
</evidence>
<dbReference type="InterPro" id="IPR029071">
    <property type="entry name" value="Ubiquitin-like_domsf"/>
</dbReference>
<dbReference type="InterPro" id="IPR019954">
    <property type="entry name" value="Ubiquitin_CS"/>
</dbReference>
<dbReference type="GO" id="GO:0030154">
    <property type="term" value="P:cell differentiation"/>
    <property type="evidence" value="ECO:0007669"/>
    <property type="project" value="UniProtKB-KW"/>
</dbReference>
<evidence type="ECO:0000256" key="18">
    <source>
        <dbReference type="ARBA" id="ARBA00023242"/>
    </source>
</evidence>
<dbReference type="SMART" id="SM00213">
    <property type="entry name" value="UBQ"/>
    <property type="match status" value="1"/>
</dbReference>
<evidence type="ECO:0000256" key="8">
    <source>
        <dbReference type="ARBA" id="ARBA00022525"/>
    </source>
</evidence>
<evidence type="ECO:0000259" key="25">
    <source>
        <dbReference type="PROSITE" id="PS50053"/>
    </source>
</evidence>
<feature type="region of interest" description="Disordered" evidence="24">
    <location>
        <begin position="94"/>
        <end position="123"/>
    </location>
</feature>
<dbReference type="GO" id="GO:0002376">
    <property type="term" value="P:immune system process"/>
    <property type="evidence" value="ECO:0007669"/>
    <property type="project" value="UniProtKB-KW"/>
</dbReference>
<feature type="compositionally biased region" description="Low complexity" evidence="24">
    <location>
        <begin position="94"/>
        <end position="114"/>
    </location>
</feature>
<dbReference type="InterPro" id="IPR000626">
    <property type="entry name" value="Ubiquitin-like_dom"/>
</dbReference>
<comment type="function">
    <text evidence="1">Released extracellularly via exosomes, it is a ligand of the natural killer/NK cells receptor NCR3 and stimulates NK cells cytotoxicity. It may thereby trigger NK cells cytotoxicity against neighboring tumor cells and immature myeloid dendritic cells (DC).</text>
</comment>
<keyword evidence="23" id="KW-0175">Coiled coil</keyword>
<keyword evidence="7" id="KW-0963">Cytoplasm</keyword>
<feature type="compositionally biased region" description="Polar residues" evidence="24">
    <location>
        <begin position="467"/>
        <end position="485"/>
    </location>
</feature>
<evidence type="ECO:0000256" key="5">
    <source>
        <dbReference type="ARBA" id="ARBA00021614"/>
    </source>
</evidence>